<dbReference type="SUPFAM" id="SSF55486">
    <property type="entry name" value="Metalloproteases ('zincins'), catalytic domain"/>
    <property type="match status" value="1"/>
</dbReference>
<dbReference type="SMART" id="SM00235">
    <property type="entry name" value="ZnMc"/>
    <property type="match status" value="1"/>
</dbReference>
<dbReference type="InterPro" id="IPR050557">
    <property type="entry name" value="RTX_toxin/Mannuronan_C5-epim"/>
</dbReference>
<dbReference type="EMBL" id="QXHD01000004">
    <property type="protein sequence ID" value="NEZ58452.1"/>
    <property type="molecule type" value="Genomic_DNA"/>
</dbReference>
<evidence type="ECO:0000313" key="7">
    <source>
        <dbReference type="EMBL" id="NEZ58452.1"/>
    </source>
</evidence>
<keyword evidence="5" id="KW-0677">Repeat</keyword>
<dbReference type="InterPro" id="IPR034033">
    <property type="entry name" value="Serralysin-like"/>
</dbReference>
<dbReference type="PROSITE" id="PS00330">
    <property type="entry name" value="HEMOLYSIN_CALCIUM"/>
    <property type="match status" value="1"/>
</dbReference>
<dbReference type="GO" id="GO:0005509">
    <property type="term" value="F:calcium ion binding"/>
    <property type="evidence" value="ECO:0007669"/>
    <property type="project" value="InterPro"/>
</dbReference>
<reference evidence="7 8" key="1">
    <citation type="journal article" date="2020" name="Microb. Ecol.">
        <title>Ecogenomics of the Marine Benthic Filamentous Cyanobacterium Adonisia.</title>
        <authorList>
            <person name="Walter J.M."/>
            <person name="Coutinho F.H."/>
            <person name="Leomil L."/>
            <person name="Hargreaves P.I."/>
            <person name="Campeao M.E."/>
            <person name="Vieira V.V."/>
            <person name="Silva B.S."/>
            <person name="Fistarol G.O."/>
            <person name="Salomon P.S."/>
            <person name="Sawabe T."/>
            <person name="Mino S."/>
            <person name="Hosokawa M."/>
            <person name="Miyashita H."/>
            <person name="Maruyama F."/>
            <person name="van Verk M.C."/>
            <person name="Dutilh B.E."/>
            <person name="Thompson C.C."/>
            <person name="Thompson F.L."/>
        </authorList>
    </citation>
    <scope>NUCLEOTIDE SEQUENCE [LARGE SCALE GENOMIC DNA]</scope>
    <source>
        <strain evidence="7 8">CCMR0081</strain>
    </source>
</reference>
<evidence type="ECO:0000259" key="6">
    <source>
        <dbReference type="SMART" id="SM00235"/>
    </source>
</evidence>
<comment type="cofactor">
    <cofactor evidence="1">
        <name>Ca(2+)</name>
        <dbReference type="ChEBI" id="CHEBI:29108"/>
    </cofactor>
</comment>
<dbReference type="AlphaFoldDB" id="A0A6M0RRQ4"/>
<comment type="subcellular location">
    <subcellularLocation>
        <location evidence="2">Secreted</location>
    </subcellularLocation>
</comment>
<comment type="caution">
    <text evidence="7">The sequence shown here is derived from an EMBL/GenBank/DDBJ whole genome shotgun (WGS) entry which is preliminary data.</text>
</comment>
<protein>
    <recommendedName>
        <fullName evidence="6">Peptidase metallopeptidase domain-containing protein</fullName>
    </recommendedName>
</protein>
<dbReference type="GO" id="GO:0008270">
    <property type="term" value="F:zinc ion binding"/>
    <property type="evidence" value="ECO:0007669"/>
    <property type="project" value="InterPro"/>
</dbReference>
<dbReference type="PANTHER" id="PTHR38340">
    <property type="entry name" value="S-LAYER PROTEIN"/>
    <property type="match status" value="1"/>
</dbReference>
<dbReference type="Gene3D" id="2.150.10.10">
    <property type="entry name" value="Serralysin-like metalloprotease, C-terminal"/>
    <property type="match status" value="2"/>
</dbReference>
<accession>A0A6M0RRQ4</accession>
<dbReference type="PRINTS" id="PR00313">
    <property type="entry name" value="CABNDNGRPT"/>
</dbReference>
<dbReference type="InterPro" id="IPR018511">
    <property type="entry name" value="Hemolysin-typ_Ca-bd_CS"/>
</dbReference>
<dbReference type="CDD" id="cd04277">
    <property type="entry name" value="ZnMc_serralysin_like"/>
    <property type="match status" value="1"/>
</dbReference>
<dbReference type="Proteomes" id="UP000481033">
    <property type="component" value="Unassembled WGS sequence"/>
</dbReference>
<evidence type="ECO:0000256" key="3">
    <source>
        <dbReference type="ARBA" id="ARBA00009490"/>
    </source>
</evidence>
<dbReference type="InterPro" id="IPR001343">
    <property type="entry name" value="Hemolysn_Ca-bd"/>
</dbReference>
<dbReference type="GO" id="GO:0006508">
    <property type="term" value="P:proteolysis"/>
    <property type="evidence" value="ECO:0007669"/>
    <property type="project" value="InterPro"/>
</dbReference>
<dbReference type="Pfam" id="PF00353">
    <property type="entry name" value="HemolysinCabind"/>
    <property type="match status" value="2"/>
</dbReference>
<dbReference type="PANTHER" id="PTHR38340:SF1">
    <property type="entry name" value="S-LAYER PROTEIN"/>
    <property type="match status" value="1"/>
</dbReference>
<dbReference type="RefSeq" id="WP_163700994.1">
    <property type="nucleotide sequence ID" value="NZ_QXHD01000004.1"/>
</dbReference>
<name>A0A6M0RRQ4_9CYAN</name>
<dbReference type="GO" id="GO:0008237">
    <property type="term" value="F:metallopeptidase activity"/>
    <property type="evidence" value="ECO:0007669"/>
    <property type="project" value="InterPro"/>
</dbReference>
<evidence type="ECO:0000256" key="5">
    <source>
        <dbReference type="ARBA" id="ARBA00022737"/>
    </source>
</evidence>
<dbReference type="InterPro" id="IPR013858">
    <property type="entry name" value="Peptidase_M10B_C"/>
</dbReference>
<gene>
    <name evidence="7" type="ORF">DXZ20_22955</name>
</gene>
<dbReference type="InterPro" id="IPR011049">
    <property type="entry name" value="Serralysin-like_metalloprot_C"/>
</dbReference>
<dbReference type="InterPro" id="IPR006026">
    <property type="entry name" value="Peptidase_Metallo"/>
</dbReference>
<keyword evidence="8" id="KW-1185">Reference proteome</keyword>
<comment type="similarity">
    <text evidence="3">Belongs to the peptidase M10B family.</text>
</comment>
<evidence type="ECO:0000256" key="1">
    <source>
        <dbReference type="ARBA" id="ARBA00001913"/>
    </source>
</evidence>
<organism evidence="7 8">
    <name type="scientific">Adonisia turfae CCMR0081</name>
    <dbReference type="NCBI Taxonomy" id="2292702"/>
    <lineage>
        <taxon>Bacteria</taxon>
        <taxon>Bacillati</taxon>
        <taxon>Cyanobacteriota</taxon>
        <taxon>Adonisia</taxon>
        <taxon>Adonisia turfae</taxon>
    </lineage>
</organism>
<dbReference type="GO" id="GO:0005615">
    <property type="term" value="C:extracellular space"/>
    <property type="evidence" value="ECO:0007669"/>
    <property type="project" value="InterPro"/>
</dbReference>
<evidence type="ECO:0000313" key="8">
    <source>
        <dbReference type="Proteomes" id="UP000481033"/>
    </source>
</evidence>
<proteinExistence type="inferred from homology"/>
<evidence type="ECO:0000256" key="4">
    <source>
        <dbReference type="ARBA" id="ARBA00022525"/>
    </source>
</evidence>
<evidence type="ECO:0000256" key="2">
    <source>
        <dbReference type="ARBA" id="ARBA00004613"/>
    </source>
</evidence>
<dbReference type="Gene3D" id="3.40.390.10">
    <property type="entry name" value="Collagenase (Catalytic Domain)"/>
    <property type="match status" value="1"/>
</dbReference>
<dbReference type="InterPro" id="IPR024079">
    <property type="entry name" value="MetalloPept_cat_dom_sf"/>
</dbReference>
<feature type="domain" description="Peptidase metallopeptidase" evidence="6">
    <location>
        <begin position="23"/>
        <end position="186"/>
    </location>
</feature>
<dbReference type="SUPFAM" id="SSF51120">
    <property type="entry name" value="beta-Roll"/>
    <property type="match status" value="1"/>
</dbReference>
<dbReference type="Pfam" id="PF08548">
    <property type="entry name" value="Peptidase_M10_C"/>
    <property type="match status" value="1"/>
</dbReference>
<sequence length="459" mass="49313">MATNSIKALLNKNGLHWNNGGSVGNRWDIGDAAGITFSFINGQPSYLRNHPQYRDFGSFTFAQKQQVRAAIDHYEEIANINIREVATGGTIEVGYAQLFYDFNGNGRMESNEGAAGLGSIPGLSRQASIAIDRDYSDFSKGSFGYHIIQHELGHAVGGFNDVTIARNPDNRYTARDAARHKGLDGAVIAAGEDSHKYTVMSYNAHPNMPGVFPRTLMLYDIAALQSVYGANMRTRAGNTRYTWKRNETFIETIWDAGGIDTFDASQQVRSTTLNLNAGAFSSVGSLHGRANAKDNLAIAFNTTIENAIGGTGNDVIIGNQVNNHLYGNAGNDHLHGGTGNDRLYGGTGNDVLTGVNQNNFNAGKGELDVLTGGGGADRFVLGDKYEAFYSGNGYALITDFNRFAGDSLTLHGDVSEYSLGYSNVAGGSARDTLIYHQNDLIAIAQDTTSLNLNSNAVMV</sequence>
<keyword evidence="4" id="KW-0964">Secreted</keyword>